<evidence type="ECO:0000313" key="2">
    <source>
        <dbReference type="Proteomes" id="UP000298787"/>
    </source>
</evidence>
<gene>
    <name evidence="1" type="ORF">D9C73_018388</name>
</gene>
<accession>A0A4U5VA22</accession>
<evidence type="ECO:0000313" key="1">
    <source>
        <dbReference type="EMBL" id="TKS84844.1"/>
    </source>
</evidence>
<sequence length="117" mass="13274">MGNLNASCQMTNNSKRNVRVFVTEKALELDAFIALQAGGDDKSWKNLPTLPGDKKFIFKKDTKSERVLASQNKQIPYVAEHFVSVFVEDEDDQEICSKQIMHNMKMSAPFSVLLYDV</sequence>
<dbReference type="EMBL" id="CM014093">
    <property type="protein sequence ID" value="TKS84844.1"/>
    <property type="molecule type" value="Genomic_DNA"/>
</dbReference>
<protein>
    <submittedName>
        <fullName evidence="1">Uncharacterized protein</fullName>
    </submittedName>
</protein>
<proteinExistence type="predicted"/>
<name>A0A4U5VA22_COLLU</name>
<keyword evidence="2" id="KW-1185">Reference proteome</keyword>
<dbReference type="Proteomes" id="UP000298787">
    <property type="component" value="Chromosome 16"/>
</dbReference>
<organism evidence="1 2">
    <name type="scientific">Collichthys lucidus</name>
    <name type="common">Big head croaker</name>
    <name type="synonym">Sciaena lucida</name>
    <dbReference type="NCBI Taxonomy" id="240159"/>
    <lineage>
        <taxon>Eukaryota</taxon>
        <taxon>Metazoa</taxon>
        <taxon>Chordata</taxon>
        <taxon>Craniata</taxon>
        <taxon>Vertebrata</taxon>
        <taxon>Euteleostomi</taxon>
        <taxon>Actinopterygii</taxon>
        <taxon>Neopterygii</taxon>
        <taxon>Teleostei</taxon>
        <taxon>Neoteleostei</taxon>
        <taxon>Acanthomorphata</taxon>
        <taxon>Eupercaria</taxon>
        <taxon>Sciaenidae</taxon>
        <taxon>Collichthys</taxon>
    </lineage>
</organism>
<reference evidence="1 2" key="1">
    <citation type="submission" date="2019-01" db="EMBL/GenBank/DDBJ databases">
        <title>Genome Assembly of Collichthys lucidus.</title>
        <authorList>
            <person name="Cai M."/>
            <person name="Xiao S."/>
        </authorList>
    </citation>
    <scope>NUCLEOTIDE SEQUENCE [LARGE SCALE GENOMIC DNA]</scope>
    <source>
        <strain evidence="1">JT15FE1705JMU</strain>
        <tissue evidence="1">Muscle</tissue>
    </source>
</reference>
<dbReference type="AlphaFoldDB" id="A0A4U5VA22"/>